<dbReference type="AlphaFoldDB" id="A0A9J9HBI5"/>
<name>A0A9J9HBI5_RHIWR</name>
<accession>A0A9J9HBI5</accession>
<evidence type="ECO:0000313" key="2">
    <source>
        <dbReference type="Proteomes" id="UP000001989"/>
    </source>
</evidence>
<protein>
    <submittedName>
        <fullName evidence="1">Uncharacterized protein</fullName>
    </submittedName>
</protein>
<dbReference type="Proteomes" id="UP000001989">
    <property type="component" value="Chromosome"/>
</dbReference>
<keyword evidence="2" id="KW-1185">Reference proteome</keyword>
<dbReference type="OrthoDB" id="7570039at2"/>
<gene>
    <name evidence="1" type="ordered locus">Swit_2206</name>
</gene>
<evidence type="ECO:0000313" key="1">
    <source>
        <dbReference type="EMBL" id="ABQ68565.1"/>
    </source>
</evidence>
<sequence>MSLAPAPSPSTRSREIGAMQPVRIGGTGAAMAVADIVAWVKAAEAGRELAYAEGSLPGWSKPAEAARDLDARRIVFAFFDGRSGHYVMRRLDTPYSPPPKPFRIARAVAGSADDKARLLKVLRAEARAGQPCSTNKVLAIKAGLSGGDRASYLLKLLVKDGEIANRASDWWPGREIEIVATGDRTFVKVGVKR</sequence>
<organism evidence="1 2">
    <name type="scientific">Rhizorhabdus wittichii (strain DSM 6014 / CCUG 31198 / JCM 15750 / NBRC 105917 / EY 4224 / RW1)</name>
    <name type="common">Sphingomonas wittichii</name>
    <dbReference type="NCBI Taxonomy" id="392499"/>
    <lineage>
        <taxon>Bacteria</taxon>
        <taxon>Pseudomonadati</taxon>
        <taxon>Pseudomonadota</taxon>
        <taxon>Alphaproteobacteria</taxon>
        <taxon>Sphingomonadales</taxon>
        <taxon>Sphingomonadaceae</taxon>
        <taxon>Rhizorhabdus</taxon>
    </lineage>
</organism>
<dbReference type="KEGG" id="swi:Swit_2206"/>
<proteinExistence type="predicted"/>
<reference evidence="1 2" key="1">
    <citation type="journal article" date="2010" name="J. Bacteriol.">
        <title>Genome sequence of the dioxin-mineralizing bacterium Sphingomonas wittichii RW1.</title>
        <authorList>
            <person name="Miller T.R."/>
            <person name="Delcher A.L."/>
            <person name="Salzberg S.L."/>
            <person name="Saunders E."/>
            <person name="Detter J.C."/>
            <person name="Halden R.U."/>
        </authorList>
    </citation>
    <scope>NUCLEOTIDE SEQUENCE [LARGE SCALE GENOMIC DNA]</scope>
    <source>
        <strain evidence="2">DSM 6014 / CCUG 31198 / JCM 15750 / NBRC 105917 / EY 4224 / RW1</strain>
    </source>
</reference>
<dbReference type="EMBL" id="CP000699">
    <property type="protein sequence ID" value="ABQ68565.1"/>
    <property type="molecule type" value="Genomic_DNA"/>
</dbReference>